<protein>
    <recommendedName>
        <fullName evidence="3">KTSC domain-containing protein</fullName>
    </recommendedName>
</protein>
<sequence length="95" mass="11393">MEIIASLPYMVVSRSIEWNEQLFIESEEKLLLLEDKIISHTDDFTLEEIWDVSYRASSSEYGFFYLHTARGLFSYRVHKIPDQFIHKYREIQKNG</sequence>
<reference evidence="1 2" key="1">
    <citation type="submission" date="2021-03" db="EMBL/GenBank/DDBJ databases">
        <title>Genomic Encyclopedia of Type Strains, Phase IV (KMG-IV): sequencing the most valuable type-strain genomes for metagenomic binning, comparative biology and taxonomic classification.</title>
        <authorList>
            <person name="Goeker M."/>
        </authorList>
    </citation>
    <scope>NUCLEOTIDE SEQUENCE [LARGE SCALE GENOMIC DNA]</scope>
    <source>
        <strain evidence="1 2">DSM 26675</strain>
    </source>
</reference>
<keyword evidence="2" id="KW-1185">Reference proteome</keyword>
<proteinExistence type="predicted"/>
<dbReference type="EMBL" id="JAGIKZ010000013">
    <property type="protein sequence ID" value="MBP2241900.1"/>
    <property type="molecule type" value="Genomic_DNA"/>
</dbReference>
<comment type="caution">
    <text evidence="1">The sequence shown here is derived from an EMBL/GenBank/DDBJ whole genome shotgun (WGS) entry which is preliminary data.</text>
</comment>
<organism evidence="1 2">
    <name type="scientific">Cytobacillus eiseniae</name>
    <dbReference type="NCBI Taxonomy" id="762947"/>
    <lineage>
        <taxon>Bacteria</taxon>
        <taxon>Bacillati</taxon>
        <taxon>Bacillota</taxon>
        <taxon>Bacilli</taxon>
        <taxon>Bacillales</taxon>
        <taxon>Bacillaceae</taxon>
        <taxon>Cytobacillus</taxon>
    </lineage>
</organism>
<evidence type="ECO:0000313" key="1">
    <source>
        <dbReference type="EMBL" id="MBP2241900.1"/>
    </source>
</evidence>
<dbReference type="RefSeq" id="WP_066391582.1">
    <property type="nucleotide sequence ID" value="NZ_JAGIKZ010000013.1"/>
</dbReference>
<dbReference type="Proteomes" id="UP001519293">
    <property type="component" value="Unassembled WGS sequence"/>
</dbReference>
<accession>A0ABS4RG67</accession>
<gene>
    <name evidence="1" type="ORF">J2Z40_002473</name>
</gene>
<evidence type="ECO:0000313" key="2">
    <source>
        <dbReference type="Proteomes" id="UP001519293"/>
    </source>
</evidence>
<evidence type="ECO:0008006" key="3">
    <source>
        <dbReference type="Google" id="ProtNLM"/>
    </source>
</evidence>
<name>A0ABS4RG67_9BACI</name>